<evidence type="ECO:0000313" key="1">
    <source>
        <dbReference type="EMBL" id="QCE11166.1"/>
    </source>
</evidence>
<dbReference type="Proteomes" id="UP000501690">
    <property type="component" value="Linkage Group LG10"/>
</dbReference>
<dbReference type="AlphaFoldDB" id="A0A4D6NBT7"/>
<name>A0A4D6NBT7_VIGUN</name>
<dbReference type="EMBL" id="CP039354">
    <property type="protein sequence ID" value="QCE11166.1"/>
    <property type="molecule type" value="Genomic_DNA"/>
</dbReference>
<keyword evidence="2" id="KW-1185">Reference proteome</keyword>
<accession>A0A4D6NBT7</accession>
<gene>
    <name evidence="1" type="ORF">DEO72_LG10g2399</name>
</gene>
<sequence>MLLFIRHPKPQLKRCHSEPQLKECHVFIPYPKPQFKGYVLSHNLRNPLASRSLRYHPKSCRPCILNDHKHFASTLSPGVALKPPREIQFQTVWRKPQPVRRQMPQTILPLQVSPSGTHLTARHHMF</sequence>
<proteinExistence type="predicted"/>
<organism evidence="1 2">
    <name type="scientific">Vigna unguiculata</name>
    <name type="common">Cowpea</name>
    <dbReference type="NCBI Taxonomy" id="3917"/>
    <lineage>
        <taxon>Eukaryota</taxon>
        <taxon>Viridiplantae</taxon>
        <taxon>Streptophyta</taxon>
        <taxon>Embryophyta</taxon>
        <taxon>Tracheophyta</taxon>
        <taxon>Spermatophyta</taxon>
        <taxon>Magnoliopsida</taxon>
        <taxon>eudicotyledons</taxon>
        <taxon>Gunneridae</taxon>
        <taxon>Pentapetalae</taxon>
        <taxon>rosids</taxon>
        <taxon>fabids</taxon>
        <taxon>Fabales</taxon>
        <taxon>Fabaceae</taxon>
        <taxon>Papilionoideae</taxon>
        <taxon>50 kb inversion clade</taxon>
        <taxon>NPAAA clade</taxon>
        <taxon>indigoferoid/millettioid clade</taxon>
        <taxon>Phaseoleae</taxon>
        <taxon>Vigna</taxon>
    </lineage>
</organism>
<reference evidence="1 2" key="1">
    <citation type="submission" date="2019-04" db="EMBL/GenBank/DDBJ databases">
        <title>An improved genome assembly and genetic linkage map for asparagus bean, Vigna unguiculata ssp. sesquipedialis.</title>
        <authorList>
            <person name="Xia Q."/>
            <person name="Zhang R."/>
            <person name="Dong Y."/>
        </authorList>
    </citation>
    <scope>NUCLEOTIDE SEQUENCE [LARGE SCALE GENOMIC DNA]</scope>
    <source>
        <tissue evidence="1">Leaf</tissue>
    </source>
</reference>
<evidence type="ECO:0000313" key="2">
    <source>
        <dbReference type="Proteomes" id="UP000501690"/>
    </source>
</evidence>
<protein>
    <submittedName>
        <fullName evidence="1">Uncharacterized protein</fullName>
    </submittedName>
</protein>